<dbReference type="InParanoid" id="A0A5K4F4R0"/>
<dbReference type="Proteomes" id="UP000008854">
    <property type="component" value="Unassembled WGS sequence"/>
</dbReference>
<organism evidence="2 3">
    <name type="scientific">Schistosoma mansoni</name>
    <name type="common">Blood fluke</name>
    <dbReference type="NCBI Taxonomy" id="6183"/>
    <lineage>
        <taxon>Eukaryota</taxon>
        <taxon>Metazoa</taxon>
        <taxon>Spiralia</taxon>
        <taxon>Lophotrochozoa</taxon>
        <taxon>Platyhelminthes</taxon>
        <taxon>Trematoda</taxon>
        <taxon>Digenea</taxon>
        <taxon>Strigeidida</taxon>
        <taxon>Schistosomatoidea</taxon>
        <taxon>Schistosomatidae</taxon>
        <taxon>Schistosoma</taxon>
    </lineage>
</organism>
<evidence type="ECO:0000313" key="3">
    <source>
        <dbReference type="WBParaSite" id="Smp_317530.1"/>
    </source>
</evidence>
<dbReference type="AlphaFoldDB" id="A0A5K4F4R0"/>
<name>A0A5K4F4R0_SCHMA</name>
<reference evidence="2" key="1">
    <citation type="journal article" date="2012" name="PLoS Negl. Trop. Dis.">
        <title>A systematically improved high quality genome and transcriptome of the human blood fluke Schistosoma mansoni.</title>
        <authorList>
            <person name="Protasio A.V."/>
            <person name="Tsai I.J."/>
            <person name="Babbage A."/>
            <person name="Nichol S."/>
            <person name="Hunt M."/>
            <person name="Aslett M.A."/>
            <person name="De Silva N."/>
            <person name="Velarde G.S."/>
            <person name="Anderson T.J."/>
            <person name="Clark R.C."/>
            <person name="Davidson C."/>
            <person name="Dillon G.P."/>
            <person name="Holroyd N.E."/>
            <person name="LoVerde P.T."/>
            <person name="Lloyd C."/>
            <person name="McQuillan J."/>
            <person name="Oliveira G."/>
            <person name="Otto T.D."/>
            <person name="Parker-Manuel S.J."/>
            <person name="Quail M.A."/>
            <person name="Wilson R.A."/>
            <person name="Zerlotini A."/>
            <person name="Dunne D.W."/>
            <person name="Berriman M."/>
        </authorList>
    </citation>
    <scope>NUCLEOTIDE SEQUENCE [LARGE SCALE GENOMIC DNA]</scope>
    <source>
        <strain evidence="2">Puerto Rican</strain>
    </source>
</reference>
<dbReference type="WBParaSite" id="Smp_317530.1">
    <property type="protein sequence ID" value="Smp_317530.1"/>
    <property type="gene ID" value="Smp_317530"/>
</dbReference>
<keyword evidence="2" id="KW-1185">Reference proteome</keyword>
<proteinExistence type="predicted"/>
<feature type="region of interest" description="Disordered" evidence="1">
    <location>
        <begin position="1"/>
        <end position="23"/>
    </location>
</feature>
<sequence>MYDEQTHNHNHHTLKQKVSHSDPQNHPVYWHYSTHVSTSRNNQTTFRSHFKERKKTVHLRVALSLMLGIKGSFKYVVFVRCEHGFNCDDV</sequence>
<accession>A0A5K4F4R0</accession>
<evidence type="ECO:0000256" key="1">
    <source>
        <dbReference type="SAM" id="MobiDB-lite"/>
    </source>
</evidence>
<reference evidence="3" key="2">
    <citation type="submission" date="2019-11" db="UniProtKB">
        <authorList>
            <consortium name="WormBaseParasite"/>
        </authorList>
    </citation>
    <scope>IDENTIFICATION</scope>
    <source>
        <strain evidence="3">Puerto Rican</strain>
    </source>
</reference>
<protein>
    <submittedName>
        <fullName evidence="3">Ovule protein</fullName>
    </submittedName>
</protein>
<feature type="compositionally biased region" description="Basic residues" evidence="1">
    <location>
        <begin position="8"/>
        <end position="18"/>
    </location>
</feature>
<evidence type="ECO:0000313" key="2">
    <source>
        <dbReference type="Proteomes" id="UP000008854"/>
    </source>
</evidence>